<evidence type="ECO:0000313" key="2">
    <source>
        <dbReference type="EMBL" id="MFC5024096.1"/>
    </source>
</evidence>
<gene>
    <name evidence="2" type="ORF">ACFPM3_18380</name>
</gene>
<sequence>MRIGESAALPESSLDNRLMDSGWLVILAAIIVAFVVQSAFGPRAKPGDCHTCRGLGWYSGPGASDFERVTCWKCRGSGKRR</sequence>
<protein>
    <submittedName>
        <fullName evidence="2">Uncharacterized protein</fullName>
    </submittedName>
</protein>
<dbReference type="SUPFAM" id="SSF57938">
    <property type="entry name" value="DnaJ/Hsp40 cysteine-rich domain"/>
    <property type="match status" value="1"/>
</dbReference>
<organism evidence="2 3">
    <name type="scientific">Streptomyces coeruleoprunus</name>
    <dbReference type="NCBI Taxonomy" id="285563"/>
    <lineage>
        <taxon>Bacteria</taxon>
        <taxon>Bacillati</taxon>
        <taxon>Actinomycetota</taxon>
        <taxon>Actinomycetes</taxon>
        <taxon>Kitasatosporales</taxon>
        <taxon>Streptomycetaceae</taxon>
        <taxon>Streptomyces</taxon>
    </lineage>
</organism>
<dbReference type="EMBL" id="JBHSJD010000014">
    <property type="protein sequence ID" value="MFC5024096.1"/>
    <property type="molecule type" value="Genomic_DNA"/>
</dbReference>
<feature type="transmembrane region" description="Helical" evidence="1">
    <location>
        <begin position="21"/>
        <end position="40"/>
    </location>
</feature>
<comment type="caution">
    <text evidence="2">The sequence shown here is derived from an EMBL/GenBank/DDBJ whole genome shotgun (WGS) entry which is preliminary data.</text>
</comment>
<keyword evidence="1" id="KW-0812">Transmembrane</keyword>
<dbReference type="RefSeq" id="WP_380841738.1">
    <property type="nucleotide sequence ID" value="NZ_JBHMCZ010000028.1"/>
</dbReference>
<dbReference type="Proteomes" id="UP001595829">
    <property type="component" value="Unassembled WGS sequence"/>
</dbReference>
<proteinExistence type="predicted"/>
<keyword evidence="1" id="KW-0472">Membrane</keyword>
<keyword evidence="1" id="KW-1133">Transmembrane helix</keyword>
<dbReference type="InterPro" id="IPR036410">
    <property type="entry name" value="HSP_DnaJ_Cys-rich_dom_sf"/>
</dbReference>
<name>A0ABV9XIB2_9ACTN</name>
<evidence type="ECO:0000313" key="3">
    <source>
        <dbReference type="Proteomes" id="UP001595829"/>
    </source>
</evidence>
<accession>A0ABV9XIB2</accession>
<reference evidence="3" key="1">
    <citation type="journal article" date="2019" name="Int. J. Syst. Evol. Microbiol.">
        <title>The Global Catalogue of Microorganisms (GCM) 10K type strain sequencing project: providing services to taxonomists for standard genome sequencing and annotation.</title>
        <authorList>
            <consortium name="The Broad Institute Genomics Platform"/>
            <consortium name="The Broad Institute Genome Sequencing Center for Infectious Disease"/>
            <person name="Wu L."/>
            <person name="Ma J."/>
        </authorList>
    </citation>
    <scope>NUCLEOTIDE SEQUENCE [LARGE SCALE GENOMIC DNA]</scope>
    <source>
        <strain evidence="3">CGMCC 4.1648</strain>
    </source>
</reference>
<evidence type="ECO:0000256" key="1">
    <source>
        <dbReference type="SAM" id="Phobius"/>
    </source>
</evidence>
<keyword evidence="3" id="KW-1185">Reference proteome</keyword>